<dbReference type="GO" id="GO:0030245">
    <property type="term" value="P:cellulose catabolic process"/>
    <property type="evidence" value="ECO:0007669"/>
    <property type="project" value="UniProtKB-KW"/>
</dbReference>
<evidence type="ECO:0000313" key="9">
    <source>
        <dbReference type="EMBL" id="RJG48404.1"/>
    </source>
</evidence>
<name>A0A418YFT2_9GAMM</name>
<keyword evidence="7" id="KW-0624">Polysaccharide degradation</keyword>
<keyword evidence="4 9" id="KW-0378">Hydrolase</keyword>
<dbReference type="InterPro" id="IPR008928">
    <property type="entry name" value="6-hairpin_glycosidase_sf"/>
</dbReference>
<evidence type="ECO:0000256" key="7">
    <source>
        <dbReference type="ARBA" id="ARBA00023326"/>
    </source>
</evidence>
<keyword evidence="8" id="KW-0732">Signal</keyword>
<dbReference type="NCBIfam" id="NF008305">
    <property type="entry name" value="PRK11097.1"/>
    <property type="match status" value="1"/>
</dbReference>
<evidence type="ECO:0000256" key="4">
    <source>
        <dbReference type="ARBA" id="ARBA00022801"/>
    </source>
</evidence>
<keyword evidence="6 9" id="KW-0326">Glycosidase</keyword>
<evidence type="ECO:0000256" key="1">
    <source>
        <dbReference type="ARBA" id="ARBA00000966"/>
    </source>
</evidence>
<organism evidence="9 10">
    <name type="scientific">Motilimonas pumila</name>
    <dbReference type="NCBI Taxonomy" id="2303987"/>
    <lineage>
        <taxon>Bacteria</taxon>
        <taxon>Pseudomonadati</taxon>
        <taxon>Pseudomonadota</taxon>
        <taxon>Gammaproteobacteria</taxon>
        <taxon>Alteromonadales</taxon>
        <taxon>Alteromonadales genera incertae sedis</taxon>
        <taxon>Motilimonas</taxon>
    </lineage>
</organism>
<dbReference type="InterPro" id="IPR012341">
    <property type="entry name" value="6hp_glycosidase-like_sf"/>
</dbReference>
<evidence type="ECO:0000256" key="6">
    <source>
        <dbReference type="ARBA" id="ARBA00023295"/>
    </source>
</evidence>
<dbReference type="EC" id="3.2.1.4" evidence="3"/>
<dbReference type="GO" id="GO:0008810">
    <property type="term" value="F:cellulase activity"/>
    <property type="evidence" value="ECO:0007669"/>
    <property type="project" value="UniProtKB-EC"/>
</dbReference>
<dbReference type="OrthoDB" id="9766708at2"/>
<feature type="chain" id="PRO_5019123264" description="cellulase" evidence="8">
    <location>
        <begin position="24"/>
        <end position="372"/>
    </location>
</feature>
<evidence type="ECO:0000256" key="3">
    <source>
        <dbReference type="ARBA" id="ARBA00012601"/>
    </source>
</evidence>
<dbReference type="PRINTS" id="PR00735">
    <property type="entry name" value="GLHYDRLASE8"/>
</dbReference>
<keyword evidence="7" id="KW-0119">Carbohydrate metabolism</keyword>
<evidence type="ECO:0000256" key="5">
    <source>
        <dbReference type="ARBA" id="ARBA00023001"/>
    </source>
</evidence>
<comment type="catalytic activity">
    <reaction evidence="1">
        <text>Endohydrolysis of (1-&gt;4)-beta-D-glucosidic linkages in cellulose, lichenin and cereal beta-D-glucans.</text>
        <dbReference type="EC" id="3.2.1.4"/>
    </reaction>
</comment>
<gene>
    <name evidence="9" type="ORF">D1Z90_07885</name>
</gene>
<reference evidence="9 10" key="1">
    <citation type="submission" date="2018-09" db="EMBL/GenBank/DDBJ databases">
        <authorList>
            <person name="Wang F."/>
        </authorList>
    </citation>
    <scope>NUCLEOTIDE SEQUENCE [LARGE SCALE GENOMIC DNA]</scope>
    <source>
        <strain evidence="9 10">PLHSC7-2</strain>
    </source>
</reference>
<sequence length="372" mass="41879">MSKAYAFCILLLVSFCSQGQSTAAESCQWPQWLQFKQVYIQDGGRVVDGYDKRRITTSEGQSYGLFFALIANDQDTFSQLWRWTEKHLAQGDISARLPAWLWSPEQGVIDDNSASDSDLWIAYTLLEAGRVWQNAYYSNLGFLLAQRILTEEVYSVSKTHAHLLPGKQGFVAKTGAIKLNPSYVPLQLLSYMQHLYPASDWAKVRQGSEALLLATAETGYSPDWIWLHQGRFDFNPTAPGIGSYNAIRTYLWAGMLSPKDPFKPSLLDALKGFTQFIVARSFPPREVNLVTQATTGEGPAGFSAAAVPLLVSMSEPAHAKTQYQRSQTLLVTTQDNAYYDNVLSLFGQAWYEQRYRFNLQGEVELQWQQGCE</sequence>
<dbReference type="RefSeq" id="WP_119910214.1">
    <property type="nucleotide sequence ID" value="NZ_QZCH01000008.1"/>
</dbReference>
<proteinExistence type="inferred from homology"/>
<dbReference type="SUPFAM" id="SSF48208">
    <property type="entry name" value="Six-hairpin glycosidases"/>
    <property type="match status" value="1"/>
</dbReference>
<keyword evidence="10" id="KW-1185">Reference proteome</keyword>
<protein>
    <recommendedName>
        <fullName evidence="3">cellulase</fullName>
        <ecNumber evidence="3">3.2.1.4</ecNumber>
    </recommendedName>
</protein>
<dbReference type="AlphaFoldDB" id="A0A418YFT2"/>
<keyword evidence="5" id="KW-0136">Cellulose degradation</keyword>
<dbReference type="Pfam" id="PF01270">
    <property type="entry name" value="Glyco_hydro_8"/>
    <property type="match status" value="1"/>
</dbReference>
<evidence type="ECO:0000256" key="2">
    <source>
        <dbReference type="ARBA" id="ARBA00009209"/>
    </source>
</evidence>
<comment type="similarity">
    <text evidence="2">Belongs to the glycosyl hydrolase 8 (cellulase D) family.</text>
</comment>
<comment type="caution">
    <text evidence="9">The sequence shown here is derived from an EMBL/GenBank/DDBJ whole genome shotgun (WGS) entry which is preliminary data.</text>
</comment>
<evidence type="ECO:0000313" key="10">
    <source>
        <dbReference type="Proteomes" id="UP000283255"/>
    </source>
</evidence>
<accession>A0A418YFT2</accession>
<dbReference type="Gene3D" id="1.50.10.10">
    <property type="match status" value="1"/>
</dbReference>
<reference evidence="9 10" key="2">
    <citation type="submission" date="2019-01" db="EMBL/GenBank/DDBJ databases">
        <title>Motilimonas pumilus sp. nov., isolated from the gut of sea cucumber (Apostichopus japonicus).</title>
        <authorList>
            <person name="Wang F.-Q."/>
            <person name="Ren L.-H."/>
            <person name="Lin Y.-W."/>
            <person name="Sun G.-H."/>
            <person name="Du Z.-J."/>
            <person name="Zhao J.-X."/>
            <person name="Liu X.-J."/>
            <person name="Liu L.-J."/>
        </authorList>
    </citation>
    <scope>NUCLEOTIDE SEQUENCE [LARGE SCALE GENOMIC DNA]</scope>
    <source>
        <strain evidence="9 10">PLHSC7-2</strain>
    </source>
</reference>
<dbReference type="EMBL" id="QZCH01000008">
    <property type="protein sequence ID" value="RJG48404.1"/>
    <property type="molecule type" value="Genomic_DNA"/>
</dbReference>
<feature type="signal peptide" evidence="8">
    <location>
        <begin position="1"/>
        <end position="23"/>
    </location>
</feature>
<dbReference type="InterPro" id="IPR002037">
    <property type="entry name" value="Glyco_hydro_8"/>
</dbReference>
<dbReference type="Proteomes" id="UP000283255">
    <property type="component" value="Unassembled WGS sequence"/>
</dbReference>
<evidence type="ECO:0000256" key="8">
    <source>
        <dbReference type="SAM" id="SignalP"/>
    </source>
</evidence>